<name>A0A3P6BS57_BRACM</name>
<evidence type="ECO:0000313" key="2">
    <source>
        <dbReference type="EMBL" id="CAG7902736.1"/>
    </source>
</evidence>
<dbReference type="Gramene" id="A07p23800.2_BraZ1">
    <property type="protein sequence ID" value="A07p23800.2_BraZ1.CDS"/>
    <property type="gene ID" value="A07g23800.2_BraZ1"/>
</dbReference>
<sequence length="318" mass="35185">MEPTSLIDDAEFSLPPELLTDDDFLVEKENKVDRFGNCLFPYESSHFGSTVKPIDDEEEKLVAGLTSKMVKSSLKDDFSGGNLGSHAFPAGNDAKVILTVANKQNCQTQVSSQTVAWDLHYAPAEELNGYNNHNGRGLLDLPRKYTLAAAKITNAGSSYYNRQTLQYQRLQAIHFQQLKQQQQQLMKYHRQLMQQQSRGLGANNNSNNKIAGSVDLSPSAWFNQPQRGDVPVGNRTGKRGSTGTGVFLPRCVNHVTAAVRQKPMLATSLVPARVVQPSVRSSPSLNDGSWSNDGGFSSQMKMEQPVKEDPRLPLDWAY</sequence>
<dbReference type="EMBL" id="LS974623">
    <property type="protein sequence ID" value="CAG7902736.1"/>
    <property type="molecule type" value="Genomic_DNA"/>
</dbReference>
<dbReference type="EMBL" id="LR031574">
    <property type="protein sequence ID" value="VDC99131.1"/>
    <property type="molecule type" value="Genomic_DNA"/>
</dbReference>
<feature type="compositionally biased region" description="Polar residues" evidence="1">
    <location>
        <begin position="285"/>
        <end position="301"/>
    </location>
</feature>
<reference evidence="3" key="1">
    <citation type="submission" date="2018-11" db="EMBL/GenBank/DDBJ databases">
        <authorList>
            <consortium name="Genoscope - CEA"/>
            <person name="William W."/>
        </authorList>
    </citation>
    <scope>NUCLEOTIDE SEQUENCE</scope>
</reference>
<evidence type="ECO:0000256" key="1">
    <source>
        <dbReference type="SAM" id="MobiDB-lite"/>
    </source>
</evidence>
<feature type="region of interest" description="Disordered" evidence="1">
    <location>
        <begin position="222"/>
        <end position="241"/>
    </location>
</feature>
<dbReference type="AlphaFoldDB" id="A0A3P6BS57"/>
<gene>
    <name evidence="3" type="ORF">BRAA07T29871Z</name>
    <name evidence="2" type="ORF">BRAPAZ1V2_A07P23800.2</name>
</gene>
<dbReference type="PANTHER" id="PTHR33356:SF23">
    <property type="entry name" value="(RAPE) HYPOTHETICAL PROTEIN"/>
    <property type="match status" value="1"/>
</dbReference>
<dbReference type="PANTHER" id="PTHR33356">
    <property type="entry name" value="TIP41-LIKE PROTEIN"/>
    <property type="match status" value="1"/>
</dbReference>
<proteinExistence type="predicted"/>
<feature type="region of interest" description="Disordered" evidence="1">
    <location>
        <begin position="278"/>
        <end position="318"/>
    </location>
</feature>
<organism evidence="3">
    <name type="scientific">Brassica campestris</name>
    <name type="common">Field mustard</name>
    <dbReference type="NCBI Taxonomy" id="3711"/>
    <lineage>
        <taxon>Eukaryota</taxon>
        <taxon>Viridiplantae</taxon>
        <taxon>Streptophyta</taxon>
        <taxon>Embryophyta</taxon>
        <taxon>Tracheophyta</taxon>
        <taxon>Spermatophyta</taxon>
        <taxon>Magnoliopsida</taxon>
        <taxon>eudicotyledons</taxon>
        <taxon>Gunneridae</taxon>
        <taxon>Pentapetalae</taxon>
        <taxon>rosids</taxon>
        <taxon>malvids</taxon>
        <taxon>Brassicales</taxon>
        <taxon>Brassicaceae</taxon>
        <taxon>Brassiceae</taxon>
        <taxon>Brassica</taxon>
    </lineage>
</organism>
<dbReference type="Proteomes" id="UP000694005">
    <property type="component" value="Chromosome A07"/>
</dbReference>
<protein>
    <submittedName>
        <fullName evidence="2">Uncharacterized protein</fullName>
    </submittedName>
</protein>
<evidence type="ECO:0000313" key="3">
    <source>
        <dbReference type="EMBL" id="VDC99131.1"/>
    </source>
</evidence>
<accession>A0A3P6BS57</accession>